<comment type="function">
    <text evidence="3">Acts both as a biotin--[acetyl-CoA-carboxylase] ligase and a repressor.</text>
</comment>
<feature type="binding site" evidence="3">
    <location>
        <position position="122"/>
    </location>
    <ligand>
        <name>biotin</name>
        <dbReference type="ChEBI" id="CHEBI:57586"/>
    </ligand>
</feature>
<dbReference type="Gene3D" id="1.10.10.10">
    <property type="entry name" value="Winged helix-like DNA-binding domain superfamily/Winged helix DNA-binding domain"/>
    <property type="match status" value="1"/>
</dbReference>
<organism evidence="5 6">
    <name type="scientific">Mesobacillus campisalis</name>
    <dbReference type="NCBI Taxonomy" id="1408103"/>
    <lineage>
        <taxon>Bacteria</taxon>
        <taxon>Bacillati</taxon>
        <taxon>Bacillota</taxon>
        <taxon>Bacilli</taxon>
        <taxon>Bacillales</taxon>
        <taxon>Bacillaceae</taxon>
        <taxon>Mesobacillus</taxon>
    </lineage>
</organism>
<dbReference type="InterPro" id="IPR036388">
    <property type="entry name" value="WH-like_DNA-bd_sf"/>
</dbReference>
<dbReference type="AlphaFoldDB" id="A0A0M2SSQ8"/>
<dbReference type="GO" id="GO:0005524">
    <property type="term" value="F:ATP binding"/>
    <property type="evidence" value="ECO:0007669"/>
    <property type="project" value="UniProtKB-UniRule"/>
</dbReference>
<evidence type="ECO:0000256" key="3">
    <source>
        <dbReference type="HAMAP-Rule" id="MF_00978"/>
    </source>
</evidence>
<dbReference type="InterPro" id="IPR045864">
    <property type="entry name" value="aa-tRNA-synth_II/BPL/LPL"/>
</dbReference>
<dbReference type="InterPro" id="IPR013196">
    <property type="entry name" value="HTH_11"/>
</dbReference>
<comment type="caution">
    <text evidence="5">The sequence shown here is derived from an EMBL/GenBank/DDBJ whole genome shotgun (WGS) entry which is preliminary data.</text>
</comment>
<evidence type="ECO:0000256" key="1">
    <source>
        <dbReference type="ARBA" id="ARBA00022598"/>
    </source>
</evidence>
<evidence type="ECO:0000313" key="6">
    <source>
        <dbReference type="Proteomes" id="UP000034166"/>
    </source>
</evidence>
<sequence length="331" mass="36630">MAGTVQTELRKRLIEAFTEAGDEYLSGQHLADIAGCSRTAVWKHIEELRKEGFVFEAVKKKGYKIVKAPEKVTPDEIGFGLKSEFIGRHIHYEEKVESTQKIAHRLATEGAVNGTVVVADEQTSGRGRMDRSWHSPKFSGIWMSIILRPNLPPHQAPQLTLVTAVAVVQAIEEVTGLNPQIKWPNDILIDGRKTTGILTELQADADRIHAIIIGIGINVNQSQEDFPEEIARIATSLLAASGKTVSRASLMQEIFVRLEKLYLTYLNHGFQPIKLLWESYALSLGKEIIARTVAGDIKGKALGITDEGVLKILQEDGEVRHVYSADIHLGE</sequence>
<keyword evidence="3" id="KW-0067">ATP-binding</keyword>
<keyword evidence="3" id="KW-0547">Nucleotide-binding</keyword>
<evidence type="ECO:0000259" key="4">
    <source>
        <dbReference type="PROSITE" id="PS51733"/>
    </source>
</evidence>
<dbReference type="EMBL" id="LAYY01000013">
    <property type="protein sequence ID" value="KKK37619.1"/>
    <property type="molecule type" value="Genomic_DNA"/>
</dbReference>
<dbReference type="GO" id="GO:0005737">
    <property type="term" value="C:cytoplasm"/>
    <property type="evidence" value="ECO:0007669"/>
    <property type="project" value="TreeGrafter"/>
</dbReference>
<dbReference type="Gene3D" id="3.30.930.10">
    <property type="entry name" value="Bira Bifunctional Protein, Domain 2"/>
    <property type="match status" value="1"/>
</dbReference>
<dbReference type="Pfam" id="PF02237">
    <property type="entry name" value="BPL_C"/>
    <property type="match status" value="1"/>
</dbReference>
<dbReference type="SUPFAM" id="SSF46785">
    <property type="entry name" value="Winged helix' DNA-binding domain"/>
    <property type="match status" value="1"/>
</dbReference>
<comment type="similarity">
    <text evidence="3">Belongs to the biotin--protein ligase family.</text>
</comment>
<feature type="DNA-binding region" description="H-T-H motif" evidence="3">
    <location>
        <begin position="27"/>
        <end position="46"/>
    </location>
</feature>
<keyword evidence="6" id="KW-1185">Reference proteome</keyword>
<keyword evidence="3" id="KW-0238">DNA-binding</keyword>
<protein>
    <recommendedName>
        <fullName evidence="3">Bifunctional ligase/repressor BirA</fullName>
    </recommendedName>
    <alternativeName>
        <fullName evidence="3">Biotin--[acetyl-CoA-carboxylase] ligase</fullName>
        <ecNumber evidence="3">6.3.4.15</ecNumber>
    </alternativeName>
    <alternativeName>
        <fullName evidence="3">Biotin--protein ligase</fullName>
    </alternativeName>
    <alternativeName>
        <fullName evidence="3">Biotin-[acetyl-CoA carboxylase] synthetase</fullName>
    </alternativeName>
</protein>
<dbReference type="Pfam" id="PF08279">
    <property type="entry name" value="HTH_11"/>
    <property type="match status" value="1"/>
</dbReference>
<keyword evidence="3" id="KW-0805">Transcription regulation</keyword>
<dbReference type="SUPFAM" id="SSF55681">
    <property type="entry name" value="Class II aaRS and biotin synthetases"/>
    <property type="match status" value="1"/>
</dbReference>
<accession>A0A0M2SSQ8</accession>
<dbReference type="PANTHER" id="PTHR12835:SF5">
    <property type="entry name" value="BIOTIN--PROTEIN LIGASE"/>
    <property type="match status" value="1"/>
</dbReference>
<evidence type="ECO:0000256" key="2">
    <source>
        <dbReference type="ARBA" id="ARBA00023267"/>
    </source>
</evidence>
<keyword evidence="3" id="KW-0678">Repressor</keyword>
<dbReference type="PROSITE" id="PS51733">
    <property type="entry name" value="BPL_LPL_CATALYTIC"/>
    <property type="match status" value="1"/>
</dbReference>
<dbReference type="NCBIfam" id="TIGR00121">
    <property type="entry name" value="birA_ligase"/>
    <property type="match status" value="1"/>
</dbReference>
<proteinExistence type="inferred from homology"/>
<feature type="binding site" evidence="3">
    <location>
        <position position="193"/>
    </location>
    <ligand>
        <name>biotin</name>
        <dbReference type="ChEBI" id="CHEBI:57586"/>
    </ligand>
</feature>
<dbReference type="PANTHER" id="PTHR12835">
    <property type="entry name" value="BIOTIN PROTEIN LIGASE"/>
    <property type="match status" value="1"/>
</dbReference>
<feature type="binding site" evidence="3">
    <location>
        <begin position="126"/>
        <end position="128"/>
    </location>
    <ligand>
        <name>biotin</name>
        <dbReference type="ChEBI" id="CHEBI:57586"/>
    </ligand>
</feature>
<dbReference type="InterPro" id="IPR030855">
    <property type="entry name" value="Bifunct_BirA"/>
</dbReference>
<gene>
    <name evidence="3" type="primary">birA</name>
    <name evidence="5" type="ORF">WQ57_12855</name>
</gene>
<dbReference type="InterPro" id="IPR004408">
    <property type="entry name" value="Biotin_CoA_COase_ligase"/>
</dbReference>
<dbReference type="GO" id="GO:0004077">
    <property type="term" value="F:biotin--[biotin carboxyl-carrier protein] ligase activity"/>
    <property type="evidence" value="ECO:0007669"/>
    <property type="project" value="UniProtKB-UniRule"/>
</dbReference>
<reference evidence="5 6" key="1">
    <citation type="submission" date="2015-04" db="EMBL/GenBank/DDBJ databases">
        <title>Taxonomic description and genome sequence of Bacillus campisalis sp. nov., a novel member of the genus Bacillus isolated from solar saltern.</title>
        <authorList>
            <person name="Mathan Kumar R."/>
            <person name="Kaur G."/>
            <person name="Kumar A."/>
            <person name="Singh N.K."/>
            <person name="Kaur N."/>
            <person name="Kumar N."/>
            <person name="Mayilraj S."/>
        </authorList>
    </citation>
    <scope>NUCLEOTIDE SEQUENCE [LARGE SCALE GENOMIC DNA]</scope>
    <source>
        <strain evidence="5 6">SA2-6</strain>
    </source>
</reference>
<dbReference type="EC" id="6.3.4.15" evidence="3"/>
<comment type="caution">
    <text evidence="3">Lacks conserved residue(s) required for the propagation of feature annotation.</text>
</comment>
<keyword evidence="1 3" id="KW-0436">Ligase</keyword>
<dbReference type="GO" id="GO:0009249">
    <property type="term" value="P:protein lipoylation"/>
    <property type="evidence" value="ECO:0007669"/>
    <property type="project" value="UniProtKB-ARBA"/>
</dbReference>
<feature type="domain" description="BPL/LPL catalytic" evidence="4">
    <location>
        <begin position="71"/>
        <end position="266"/>
    </location>
</feature>
<dbReference type="Pfam" id="PF03099">
    <property type="entry name" value="BPL_LplA_LipB"/>
    <property type="match status" value="1"/>
</dbReference>
<dbReference type="InterPro" id="IPR003142">
    <property type="entry name" value="BPL_C"/>
</dbReference>
<keyword evidence="3" id="KW-0804">Transcription</keyword>
<dbReference type="InterPro" id="IPR036390">
    <property type="entry name" value="WH_DNA-bd_sf"/>
</dbReference>
<dbReference type="GO" id="GO:0003677">
    <property type="term" value="F:DNA binding"/>
    <property type="evidence" value="ECO:0007669"/>
    <property type="project" value="UniProtKB-UniRule"/>
</dbReference>
<name>A0A0M2SSQ8_9BACI</name>
<dbReference type="PATRIC" id="fig|1408103.3.peg.2892"/>
<evidence type="ECO:0000313" key="5">
    <source>
        <dbReference type="EMBL" id="KKK37619.1"/>
    </source>
</evidence>
<comment type="catalytic activity">
    <reaction evidence="3">
        <text>biotin + L-lysyl-[protein] + ATP = N(6)-biotinyl-L-lysyl-[protein] + AMP + diphosphate + H(+)</text>
        <dbReference type="Rhea" id="RHEA:11756"/>
        <dbReference type="Rhea" id="RHEA-COMP:9752"/>
        <dbReference type="Rhea" id="RHEA-COMP:10505"/>
        <dbReference type="ChEBI" id="CHEBI:15378"/>
        <dbReference type="ChEBI" id="CHEBI:29969"/>
        <dbReference type="ChEBI" id="CHEBI:30616"/>
        <dbReference type="ChEBI" id="CHEBI:33019"/>
        <dbReference type="ChEBI" id="CHEBI:57586"/>
        <dbReference type="ChEBI" id="CHEBI:83144"/>
        <dbReference type="ChEBI" id="CHEBI:456215"/>
        <dbReference type="EC" id="6.3.4.15"/>
    </reaction>
</comment>
<dbReference type="CDD" id="cd16442">
    <property type="entry name" value="BPL"/>
    <property type="match status" value="1"/>
</dbReference>
<dbReference type="GO" id="GO:0006355">
    <property type="term" value="P:regulation of DNA-templated transcription"/>
    <property type="evidence" value="ECO:0007669"/>
    <property type="project" value="UniProtKB-UniRule"/>
</dbReference>
<keyword evidence="2 3" id="KW-0092">Biotin</keyword>
<dbReference type="Gene3D" id="2.30.30.100">
    <property type="match status" value="1"/>
</dbReference>
<dbReference type="InterPro" id="IPR004143">
    <property type="entry name" value="BPL_LPL_catalytic"/>
</dbReference>
<dbReference type="HAMAP" id="MF_00978">
    <property type="entry name" value="Bifunct_BirA"/>
    <property type="match status" value="1"/>
</dbReference>
<dbReference type="GO" id="GO:0016740">
    <property type="term" value="F:transferase activity"/>
    <property type="evidence" value="ECO:0007669"/>
    <property type="project" value="UniProtKB-ARBA"/>
</dbReference>
<dbReference type="Proteomes" id="UP000034166">
    <property type="component" value="Unassembled WGS sequence"/>
</dbReference>